<organism evidence="1 3">
    <name type="scientific">Gossypium arboreum</name>
    <name type="common">Tree cotton</name>
    <name type="synonym">Gossypium nanking</name>
    <dbReference type="NCBI Taxonomy" id="29729"/>
    <lineage>
        <taxon>Eukaryota</taxon>
        <taxon>Viridiplantae</taxon>
        <taxon>Streptophyta</taxon>
        <taxon>Embryophyta</taxon>
        <taxon>Tracheophyta</taxon>
        <taxon>Spermatophyta</taxon>
        <taxon>Magnoliopsida</taxon>
        <taxon>eudicotyledons</taxon>
        <taxon>Gunneridae</taxon>
        <taxon>Pentapetalae</taxon>
        <taxon>rosids</taxon>
        <taxon>malvids</taxon>
        <taxon>Malvales</taxon>
        <taxon>Malvaceae</taxon>
        <taxon>Malvoideae</taxon>
        <taxon>Gossypium</taxon>
    </lineage>
</organism>
<reference evidence="1" key="1">
    <citation type="submission" date="2014-09" db="EMBL/GenBank/DDBJ databases">
        <title>G. arboreum L. cv. AKA8401 A2 genome assembly version 1.0.</title>
        <authorList>
            <person name="Mudge J."/>
            <person name="Ramaraj T."/>
            <person name="Lindquist I.E."/>
            <person name="Bharti A.K."/>
            <person name="Sundararajan A."/>
            <person name="Cameron C.T."/>
            <person name="Woodward J.E."/>
            <person name="May G.D."/>
            <person name="Brubaker C."/>
            <person name="Broadhvest J."/>
            <person name="Wilkins T.A."/>
        </authorList>
    </citation>
    <scope>NUCLEOTIDE SEQUENCE</scope>
</reference>
<protein>
    <submittedName>
        <fullName evidence="1">Uncharacterized protein</fullName>
    </submittedName>
</protein>
<name>A0A0B0MHC4_GOSAR</name>
<dbReference type="Proteomes" id="UP000032142">
    <property type="component" value="Unassembled WGS sequence"/>
</dbReference>
<evidence type="ECO:0000313" key="3">
    <source>
        <dbReference type="Proteomes" id="UP000032142"/>
    </source>
</evidence>
<evidence type="ECO:0000313" key="1">
    <source>
        <dbReference type="EMBL" id="KHF98280.1"/>
    </source>
</evidence>
<gene>
    <name evidence="2" type="ORF">F383_13309</name>
    <name evidence="1" type="ORF">F383_37503</name>
</gene>
<accession>A0A0B0MHC4</accession>
<reference evidence="3" key="2">
    <citation type="submission" date="2014-09" db="EMBL/GenBank/DDBJ databases">
        <authorList>
            <person name="Mudge J."/>
            <person name="Ramaraj T."/>
            <person name="Lindquist I.E."/>
            <person name="Bharti A.K."/>
            <person name="Sundararajan A."/>
            <person name="Cameron C.T."/>
            <person name="Woodward J.E."/>
            <person name="May G.D."/>
            <person name="Brubaker C."/>
            <person name="Broadhvest J."/>
            <person name="Wilkins T.A."/>
        </authorList>
    </citation>
    <scope>NUCLEOTIDE SEQUENCE</scope>
    <source>
        <strain evidence="3">cv. AKA8401</strain>
    </source>
</reference>
<dbReference type="EMBL" id="JRRC01034751">
    <property type="protein sequence ID" value="KHF98280.1"/>
    <property type="molecule type" value="Genomic_DNA"/>
</dbReference>
<evidence type="ECO:0000313" key="2">
    <source>
        <dbReference type="EMBL" id="KHG27462.1"/>
    </source>
</evidence>
<sequence length="47" mass="5423">MRSIEFTNFKEKSSIKCAKHGIEICMNYGLSQTIINMSHLSWPYTIA</sequence>
<proteinExistence type="predicted"/>
<keyword evidence="3" id="KW-1185">Reference proteome</keyword>
<dbReference type="AlphaFoldDB" id="A0A0B0MHC4"/>
<dbReference type="EMBL" id="KN441143">
    <property type="protein sequence ID" value="KHG27462.1"/>
    <property type="molecule type" value="Genomic_DNA"/>
</dbReference>